<proteinExistence type="inferred from homology"/>
<comment type="subcellular location">
    <subcellularLocation>
        <location evidence="2">Cell membrane</location>
        <topology evidence="2">Lipid-anchor</topology>
    </subcellularLocation>
</comment>
<dbReference type="GO" id="GO:0015562">
    <property type="term" value="F:efflux transmembrane transporter activity"/>
    <property type="evidence" value="ECO:0007669"/>
    <property type="project" value="InterPro"/>
</dbReference>
<protein>
    <submittedName>
        <fullName evidence="4">RND efflux system, outer membrane lipoprotein, NodT family</fullName>
    </submittedName>
</protein>
<keyword evidence="2 4" id="KW-0449">Lipoprotein</keyword>
<keyword evidence="2" id="KW-0732">Signal</keyword>
<dbReference type="RefSeq" id="WP_011937465.1">
    <property type="nucleotide sequence ID" value="NC_009483.1"/>
</dbReference>
<evidence type="ECO:0000256" key="1">
    <source>
        <dbReference type="ARBA" id="ARBA00007613"/>
    </source>
</evidence>
<keyword evidence="2" id="KW-1134">Transmembrane beta strand</keyword>
<keyword evidence="5" id="KW-1185">Reference proteome</keyword>
<dbReference type="NCBIfam" id="TIGR01845">
    <property type="entry name" value="outer_NodT"/>
    <property type="match status" value="1"/>
</dbReference>
<sequence>MTRLLPVRNAVAAAVAGAALAGCTVGPDFRPPEAPRTDNYTSTALPAQTAAAEGNGGAAQRFAIGREIPGQWWALFHSAALDRLISQAIADSPTLATIQATLRQAQENLRARTGTEYSPSLDANFSAVRQKISGVAFGQPDLANSTFSLFNASVKVSYALDIFGGGRRELEALRSQVDYQRYQLEGAYLALTANIVTTAVKEASLRAQIRATQNILANQEQQLEVVERQFQLGGVARTDVLAQRTRLAQTRATLPPLEKALAQTRHLLAVLAGRFPSDAGLPEFDLDGLQLPQELPVSLPSALVRQRPDIRAAEELMHAAGAQVGVATANLYPQITISGSLGSESGRITDLFGSGTSIWGLGAGLLQPLSHGGELTAKRRAAIAAYDQSAAQYRSTVLQALQNVADVLRALDDDARTLKAQADAETSARDTFDLTRQQFQLGAVNYLSLLDAERQYQQAQISLVQAQAARFADTAALFQALGGGWWNRSAEGGAAPHPPFARPRIENEEK</sequence>
<keyword evidence="3" id="KW-0175">Coiled coil</keyword>
<dbReference type="KEGG" id="gur:Gura_0526"/>
<dbReference type="InterPro" id="IPR003423">
    <property type="entry name" value="OMP_efflux"/>
</dbReference>
<keyword evidence="2" id="KW-0472">Membrane</keyword>
<dbReference type="PANTHER" id="PTHR30203:SF33">
    <property type="entry name" value="BLR4455 PROTEIN"/>
    <property type="match status" value="1"/>
</dbReference>
<keyword evidence="2" id="KW-0812">Transmembrane</keyword>
<dbReference type="GO" id="GO:0005886">
    <property type="term" value="C:plasma membrane"/>
    <property type="evidence" value="ECO:0007669"/>
    <property type="project" value="UniProtKB-SubCell"/>
</dbReference>
<gene>
    <name evidence="4" type="ordered locus">Gura_0526</name>
</gene>
<reference evidence="4 5" key="1">
    <citation type="submission" date="2007-05" db="EMBL/GenBank/DDBJ databases">
        <title>Complete sequence of Geobacter uraniireducens Rf4.</title>
        <authorList>
            <consortium name="US DOE Joint Genome Institute"/>
            <person name="Copeland A."/>
            <person name="Lucas S."/>
            <person name="Lapidus A."/>
            <person name="Barry K."/>
            <person name="Detter J.C."/>
            <person name="Glavina del Rio T."/>
            <person name="Hammon N."/>
            <person name="Israni S."/>
            <person name="Dalin E."/>
            <person name="Tice H."/>
            <person name="Pitluck S."/>
            <person name="Chertkov O."/>
            <person name="Brettin T."/>
            <person name="Bruce D."/>
            <person name="Han C."/>
            <person name="Schmutz J."/>
            <person name="Larimer F."/>
            <person name="Land M."/>
            <person name="Hauser L."/>
            <person name="Kyrpides N."/>
            <person name="Mikhailova N."/>
            <person name="Shelobolina E."/>
            <person name="Aklujkar M."/>
            <person name="Lovley D."/>
            <person name="Richardson P."/>
        </authorList>
    </citation>
    <scope>NUCLEOTIDE SEQUENCE [LARGE SCALE GENOMIC DNA]</scope>
    <source>
        <strain evidence="4 5">Rf4</strain>
    </source>
</reference>
<dbReference type="Gene3D" id="2.20.200.10">
    <property type="entry name" value="Outer membrane efflux proteins (OEP)"/>
    <property type="match status" value="1"/>
</dbReference>
<feature type="coiled-coil region" evidence="3">
    <location>
        <begin position="202"/>
        <end position="229"/>
    </location>
</feature>
<dbReference type="PROSITE" id="PS51257">
    <property type="entry name" value="PROKAR_LIPOPROTEIN"/>
    <property type="match status" value="1"/>
</dbReference>
<dbReference type="SUPFAM" id="SSF56954">
    <property type="entry name" value="Outer membrane efflux proteins (OEP)"/>
    <property type="match status" value="1"/>
</dbReference>
<dbReference type="InterPro" id="IPR010131">
    <property type="entry name" value="MdtP/NodT-like"/>
</dbReference>
<comment type="similarity">
    <text evidence="1 2">Belongs to the outer membrane factor (OMF) (TC 1.B.17) family.</text>
</comment>
<dbReference type="Proteomes" id="UP000006695">
    <property type="component" value="Chromosome"/>
</dbReference>
<organism evidence="4 5">
    <name type="scientific">Geotalea uraniireducens (strain Rf4)</name>
    <name type="common">Geobacter uraniireducens</name>
    <dbReference type="NCBI Taxonomy" id="351605"/>
    <lineage>
        <taxon>Bacteria</taxon>
        <taxon>Pseudomonadati</taxon>
        <taxon>Thermodesulfobacteriota</taxon>
        <taxon>Desulfuromonadia</taxon>
        <taxon>Geobacterales</taxon>
        <taxon>Geobacteraceae</taxon>
        <taxon>Geotalea</taxon>
    </lineage>
</organism>
<feature type="chain" id="PRO_5001436566" evidence="2">
    <location>
        <begin position="22"/>
        <end position="510"/>
    </location>
</feature>
<dbReference type="Pfam" id="PF02321">
    <property type="entry name" value="OEP"/>
    <property type="match status" value="2"/>
</dbReference>
<feature type="signal peptide" evidence="2">
    <location>
        <begin position="1"/>
        <end position="21"/>
    </location>
</feature>
<name>A5GCF4_GEOUR</name>
<evidence type="ECO:0000256" key="3">
    <source>
        <dbReference type="SAM" id="Coils"/>
    </source>
</evidence>
<dbReference type="Gene3D" id="1.20.1600.10">
    <property type="entry name" value="Outer membrane efflux proteins (OEP)"/>
    <property type="match status" value="1"/>
</dbReference>
<accession>A5GCF4</accession>
<dbReference type="OrthoDB" id="9783163at2"/>
<keyword evidence="2" id="KW-0564">Palmitate</keyword>
<dbReference type="PANTHER" id="PTHR30203">
    <property type="entry name" value="OUTER MEMBRANE CATION EFFLUX PROTEIN"/>
    <property type="match status" value="1"/>
</dbReference>
<evidence type="ECO:0000313" key="4">
    <source>
        <dbReference type="EMBL" id="ABQ24740.1"/>
    </source>
</evidence>
<dbReference type="AlphaFoldDB" id="A5GCF4"/>
<evidence type="ECO:0000256" key="2">
    <source>
        <dbReference type="RuleBase" id="RU362097"/>
    </source>
</evidence>
<evidence type="ECO:0000313" key="5">
    <source>
        <dbReference type="Proteomes" id="UP000006695"/>
    </source>
</evidence>
<dbReference type="EMBL" id="CP000698">
    <property type="protein sequence ID" value="ABQ24740.1"/>
    <property type="molecule type" value="Genomic_DNA"/>
</dbReference>
<dbReference type="HOGENOM" id="CLU_012817_13_0_7"/>
<dbReference type="STRING" id="351605.Gura_0526"/>